<feature type="transmembrane region" description="Helical" evidence="8">
    <location>
        <begin position="224"/>
        <end position="243"/>
    </location>
</feature>
<evidence type="ECO:0000256" key="2">
    <source>
        <dbReference type="ARBA" id="ARBA00022448"/>
    </source>
</evidence>
<dbReference type="GO" id="GO:0005886">
    <property type="term" value="C:plasma membrane"/>
    <property type="evidence" value="ECO:0007669"/>
    <property type="project" value="UniProtKB-SubCell"/>
</dbReference>
<feature type="transmembrane region" description="Helical" evidence="8">
    <location>
        <begin position="80"/>
        <end position="100"/>
    </location>
</feature>
<feature type="transmembrane region" description="Helical" evidence="8">
    <location>
        <begin position="179"/>
        <end position="196"/>
    </location>
</feature>
<evidence type="ECO:0000256" key="6">
    <source>
        <dbReference type="ARBA" id="ARBA00022989"/>
    </source>
</evidence>
<dbReference type="eggNOG" id="COG1172">
    <property type="taxonomic scope" value="Bacteria"/>
</dbReference>
<feature type="transmembrane region" description="Helical" evidence="8">
    <location>
        <begin position="255"/>
        <end position="271"/>
    </location>
</feature>
<dbReference type="EMBL" id="BAGZ01000003">
    <property type="protein sequence ID" value="GAB76848.1"/>
    <property type="molecule type" value="Genomic_DNA"/>
</dbReference>
<dbReference type="CDD" id="cd06579">
    <property type="entry name" value="TM_PBP1_transp_AraH_like"/>
    <property type="match status" value="1"/>
</dbReference>
<feature type="transmembrane region" description="Helical" evidence="8">
    <location>
        <begin position="53"/>
        <end position="73"/>
    </location>
</feature>
<comment type="caution">
    <text evidence="9">The sequence shown here is derived from an EMBL/GenBank/DDBJ whole genome shotgun (WGS) entry which is preliminary data.</text>
</comment>
<keyword evidence="10" id="KW-1185">Reference proteome</keyword>
<feature type="transmembrane region" description="Helical" evidence="8">
    <location>
        <begin position="106"/>
        <end position="129"/>
    </location>
</feature>
<dbReference type="STRING" id="100225.SAMN05421595_1982"/>
<dbReference type="InterPro" id="IPR001851">
    <property type="entry name" value="ABC_transp_permease"/>
</dbReference>
<keyword evidence="7 8" id="KW-0472">Membrane</keyword>
<dbReference type="GO" id="GO:0022857">
    <property type="term" value="F:transmembrane transporter activity"/>
    <property type="evidence" value="ECO:0007669"/>
    <property type="project" value="InterPro"/>
</dbReference>
<dbReference type="OrthoDB" id="45037at2"/>
<evidence type="ECO:0000256" key="3">
    <source>
        <dbReference type="ARBA" id="ARBA00022475"/>
    </source>
</evidence>
<dbReference type="Pfam" id="PF02653">
    <property type="entry name" value="BPD_transp_2"/>
    <property type="match status" value="1"/>
</dbReference>
<keyword evidence="4" id="KW-0997">Cell inner membrane</keyword>
<feature type="transmembrane region" description="Helical" evidence="8">
    <location>
        <begin position="306"/>
        <end position="325"/>
    </location>
</feature>
<dbReference type="AlphaFoldDB" id="K6V3Y7"/>
<protein>
    <submittedName>
        <fullName evidence="9">Putative ABC transporter permease protein</fullName>
    </submittedName>
</protein>
<keyword evidence="3" id="KW-1003">Cell membrane</keyword>
<feature type="transmembrane region" description="Helical" evidence="8">
    <location>
        <begin position="278"/>
        <end position="300"/>
    </location>
</feature>
<evidence type="ECO:0000256" key="5">
    <source>
        <dbReference type="ARBA" id="ARBA00022692"/>
    </source>
</evidence>
<keyword evidence="2" id="KW-0813">Transport</keyword>
<dbReference type="PANTHER" id="PTHR32196:SF21">
    <property type="entry name" value="ABC TRANSPORTER PERMEASE PROTEIN YPHD-RELATED"/>
    <property type="match status" value="1"/>
</dbReference>
<evidence type="ECO:0000256" key="7">
    <source>
        <dbReference type="ARBA" id="ARBA00023136"/>
    </source>
</evidence>
<comment type="subcellular location">
    <subcellularLocation>
        <location evidence="1">Cell membrane</location>
        <topology evidence="1">Multi-pass membrane protein</topology>
    </subcellularLocation>
</comment>
<evidence type="ECO:0000313" key="9">
    <source>
        <dbReference type="EMBL" id="GAB76848.1"/>
    </source>
</evidence>
<evidence type="ECO:0000256" key="1">
    <source>
        <dbReference type="ARBA" id="ARBA00004651"/>
    </source>
</evidence>
<proteinExistence type="predicted"/>
<organism evidence="9 10">
    <name type="scientific">Austwickia chelonae NBRC 105200</name>
    <dbReference type="NCBI Taxonomy" id="1184607"/>
    <lineage>
        <taxon>Bacteria</taxon>
        <taxon>Bacillati</taxon>
        <taxon>Actinomycetota</taxon>
        <taxon>Actinomycetes</taxon>
        <taxon>Micrococcales</taxon>
        <taxon>Dermatophilaceae</taxon>
        <taxon>Austwickia</taxon>
    </lineage>
</organism>
<name>K6V3Y7_9MICO</name>
<dbReference type="Proteomes" id="UP000008495">
    <property type="component" value="Unassembled WGS sequence"/>
</dbReference>
<dbReference type="RefSeq" id="WP_006501599.1">
    <property type="nucleotide sequence ID" value="NZ_BAGZ01000003.1"/>
</dbReference>
<dbReference type="PANTHER" id="PTHR32196">
    <property type="entry name" value="ABC TRANSPORTER PERMEASE PROTEIN YPHD-RELATED-RELATED"/>
    <property type="match status" value="1"/>
</dbReference>
<feature type="transmembrane region" description="Helical" evidence="8">
    <location>
        <begin position="21"/>
        <end position="41"/>
    </location>
</feature>
<evidence type="ECO:0000256" key="4">
    <source>
        <dbReference type="ARBA" id="ARBA00022519"/>
    </source>
</evidence>
<gene>
    <name evidence="9" type="ORF">AUCHE_03_00650</name>
</gene>
<keyword evidence="6 8" id="KW-1133">Transmembrane helix</keyword>
<reference evidence="9 10" key="1">
    <citation type="submission" date="2012-08" db="EMBL/GenBank/DDBJ databases">
        <title>Whole genome shotgun sequence of Austwickia chelonae NBRC 105200.</title>
        <authorList>
            <person name="Yoshida I."/>
            <person name="Hosoyama A."/>
            <person name="Tsuchikane K."/>
            <person name="Katsumata H."/>
            <person name="Ando Y."/>
            <person name="Ohji S."/>
            <person name="Hamada M."/>
            <person name="Tamura T."/>
            <person name="Yamazoe A."/>
            <person name="Yamazaki S."/>
            <person name="Fujita N."/>
        </authorList>
    </citation>
    <scope>NUCLEOTIDE SEQUENCE [LARGE SCALE GENOMIC DNA]</scope>
    <source>
        <strain evidence="9 10">NBRC 105200</strain>
    </source>
</reference>
<feature type="transmembrane region" description="Helical" evidence="8">
    <location>
        <begin position="136"/>
        <end position="159"/>
    </location>
</feature>
<evidence type="ECO:0000256" key="8">
    <source>
        <dbReference type="SAM" id="Phobius"/>
    </source>
</evidence>
<evidence type="ECO:0000313" key="10">
    <source>
        <dbReference type="Proteomes" id="UP000008495"/>
    </source>
</evidence>
<sequence length="340" mass="34877">MSDQGVQSRLRGLMRAGGDRAGLRRMLVVAATIFVVFSVAAPQAFLSIDNFQYVALSSPEIVLISLAMSLAMLTAGIDLSVVAVANLSAIAAAQVMGSWSSSPWGTAAGVAAALGVALACGLANAWLIARCGIPPILATLGSSQLFAGLSLVWSGGAVVKGFPPEFTRFALTTFAGIPSLFWTMAGVAVLVAWLVGGTRLGFRMRMVGDNPQAADFSGIDRARVLVWTYVLSAGLAGVAGLVISSRASGANSQYGASYVLLAIVVAVLAGVDPDGGRITVVGVVIAVVTIQMLGSGLLALQGSSHVVNIAQGLLLIGMVLFNTWGPRAVDHLRSRKVPLS</sequence>
<keyword evidence="5 8" id="KW-0812">Transmembrane</keyword>
<accession>K6V3Y7</accession>